<protein>
    <recommendedName>
        <fullName evidence="3">SH3b domain-containing protein</fullName>
    </recommendedName>
</protein>
<evidence type="ECO:0000313" key="2">
    <source>
        <dbReference type="Proteomes" id="UP000092508"/>
    </source>
</evidence>
<accession>A0A1B8QGF1</accession>
<sequence>MTVLMTAFSMGIAHAEVCKVTDPTGTPLNVRNNVYGKVSGTLKNNTVVSVSGYDTDRNGRAWAYVHWQGQPLKNVKQQGLRHEGWVYREYISCYR</sequence>
<dbReference type="OrthoDB" id="8602948at2"/>
<name>A0A1B8QGF1_9GAMM</name>
<comment type="caution">
    <text evidence="1">The sequence shown here is derived from an EMBL/GenBank/DDBJ whole genome shotgun (WGS) entry which is preliminary data.</text>
</comment>
<dbReference type="EMBL" id="LZMZ01000002">
    <property type="protein sequence ID" value="OBX81060.1"/>
    <property type="molecule type" value="Genomic_DNA"/>
</dbReference>
<evidence type="ECO:0008006" key="3">
    <source>
        <dbReference type="Google" id="ProtNLM"/>
    </source>
</evidence>
<dbReference type="Proteomes" id="UP000092508">
    <property type="component" value="Unassembled WGS sequence"/>
</dbReference>
<dbReference type="AlphaFoldDB" id="A0A1B8QGF1"/>
<proteinExistence type="predicted"/>
<gene>
    <name evidence="1" type="ORF">A9308_01865</name>
</gene>
<dbReference type="Gene3D" id="2.30.30.40">
    <property type="entry name" value="SH3 Domains"/>
    <property type="match status" value="1"/>
</dbReference>
<evidence type="ECO:0000313" key="1">
    <source>
        <dbReference type="EMBL" id="OBX81060.1"/>
    </source>
</evidence>
<organism evidence="1 2">
    <name type="scientific">Faucicola atlantae</name>
    <dbReference type="NCBI Taxonomy" id="34059"/>
    <lineage>
        <taxon>Bacteria</taxon>
        <taxon>Pseudomonadati</taxon>
        <taxon>Pseudomonadota</taxon>
        <taxon>Gammaproteobacteria</taxon>
        <taxon>Moraxellales</taxon>
        <taxon>Moraxellaceae</taxon>
        <taxon>Faucicola</taxon>
    </lineage>
</organism>
<reference evidence="1 2" key="1">
    <citation type="submission" date="2016-06" db="EMBL/GenBank/DDBJ databases">
        <title>Draft genome of Moraxella atlantae CCUG 66109.</title>
        <authorList>
            <person name="Salva-Serra F."/>
            <person name="Engstrom-Jakobsson H."/>
            <person name="Thorell K."/>
            <person name="Gonzales-Siles L."/>
            <person name="Karlsson R."/>
            <person name="Boulund F."/>
            <person name="Engstrand L."/>
            <person name="Kristiansson E."/>
            <person name="Moore E."/>
        </authorList>
    </citation>
    <scope>NUCLEOTIDE SEQUENCE [LARGE SCALE GENOMIC DNA]</scope>
    <source>
        <strain evidence="1 2">CCUG 66109</strain>
    </source>
</reference>